<dbReference type="KEGG" id="bda:FSZ17_06790"/>
<sequence length="73" mass="8608">MLSVAYFYTLFVISVIGFVIFRMIRKKSAPTNRYTPYDDITLGNKIYLKQDTPIQDSKHLIQYEEKVKNDKTV</sequence>
<keyword evidence="1" id="KW-1133">Transmembrane helix</keyword>
<protein>
    <submittedName>
        <fullName evidence="2">DUF3951 domain-containing protein</fullName>
    </submittedName>
</protein>
<reference evidence="3" key="1">
    <citation type="submission" date="2019-08" db="EMBL/GenBank/DDBJ databases">
        <authorList>
            <person name="Zheng X."/>
        </authorList>
    </citation>
    <scope>NUCLEOTIDE SEQUENCE [LARGE SCALE GENOMIC DNA]</scope>
    <source>
        <strain evidence="3">FJAT-25496</strain>
    </source>
</reference>
<proteinExistence type="predicted"/>
<keyword evidence="3" id="KW-1185">Reference proteome</keyword>
<dbReference type="STRING" id="1742359.GCA_001439625_01555"/>
<evidence type="ECO:0000313" key="2">
    <source>
        <dbReference type="EMBL" id="QED46979.1"/>
    </source>
</evidence>
<feature type="transmembrane region" description="Helical" evidence="1">
    <location>
        <begin position="6"/>
        <end position="24"/>
    </location>
</feature>
<dbReference type="Pfam" id="PF13131">
    <property type="entry name" value="DUF3951"/>
    <property type="match status" value="1"/>
</dbReference>
<keyword evidence="1" id="KW-0812">Transmembrane</keyword>
<evidence type="ECO:0000313" key="3">
    <source>
        <dbReference type="Proteomes" id="UP000321555"/>
    </source>
</evidence>
<dbReference type="OrthoDB" id="2455398at2"/>
<dbReference type="Proteomes" id="UP000321555">
    <property type="component" value="Chromosome"/>
</dbReference>
<accession>A0A5B8Z5U0</accession>
<gene>
    <name evidence="2" type="ORF">FSZ17_06790</name>
</gene>
<evidence type="ECO:0000256" key="1">
    <source>
        <dbReference type="SAM" id="Phobius"/>
    </source>
</evidence>
<dbReference type="EMBL" id="CP042593">
    <property type="protein sequence ID" value="QED46979.1"/>
    <property type="molecule type" value="Genomic_DNA"/>
</dbReference>
<name>A0A5B8Z5U0_CYTDA</name>
<dbReference type="AlphaFoldDB" id="A0A5B8Z5U0"/>
<organism evidence="2 3">
    <name type="scientific">Cytobacillus dafuensis</name>
    <name type="common">Bacillus dafuensis</name>
    <dbReference type="NCBI Taxonomy" id="1742359"/>
    <lineage>
        <taxon>Bacteria</taxon>
        <taxon>Bacillati</taxon>
        <taxon>Bacillota</taxon>
        <taxon>Bacilli</taxon>
        <taxon>Bacillales</taxon>
        <taxon>Bacillaceae</taxon>
        <taxon>Cytobacillus</taxon>
    </lineage>
</organism>
<keyword evidence="1" id="KW-0472">Membrane</keyword>
<dbReference type="InterPro" id="IPR025028">
    <property type="entry name" value="DUF3951"/>
</dbReference>